<sequence length="206" mass="23478">MYYFSKMISFLKDSLGKEFLEVGCGMGTDTVVFAKHGFNVKGVDITEAHLALAEQLFALFDMQGEFIHGNAEKLPFDDNSFGAVYSFGVLHHTLNTDRAIKEIYRVLMPEGRAVIMLYNKWSLNNLAHLITGKGFENVTKGDDSPITKRFSKNEIRSMCSDFSYYNIDIEYLFGAGWGKAYSLVPKRIYLFLSKLIGWHHIVYLVK</sequence>
<proteinExistence type="predicted"/>
<feature type="domain" description="Methyltransferase type 11" evidence="1">
    <location>
        <begin position="20"/>
        <end position="115"/>
    </location>
</feature>
<gene>
    <name evidence="2" type="ORF">MTBBW1_900013</name>
</gene>
<evidence type="ECO:0000259" key="1">
    <source>
        <dbReference type="Pfam" id="PF08241"/>
    </source>
</evidence>
<dbReference type="RefSeq" id="WP_186441212.1">
    <property type="nucleotide sequence ID" value="NZ_LT828544.1"/>
</dbReference>
<dbReference type="CDD" id="cd02440">
    <property type="entry name" value="AdoMet_MTases"/>
    <property type="match status" value="1"/>
</dbReference>
<dbReference type="Pfam" id="PF08241">
    <property type="entry name" value="Methyltransf_11"/>
    <property type="match status" value="1"/>
</dbReference>
<dbReference type="STRING" id="1246637.MTBBW1_900013"/>
<dbReference type="AlphaFoldDB" id="A0A1W1HL35"/>
<protein>
    <recommendedName>
        <fullName evidence="1">Methyltransferase type 11 domain-containing protein</fullName>
    </recommendedName>
</protein>
<evidence type="ECO:0000313" key="2">
    <source>
        <dbReference type="EMBL" id="SLM33146.1"/>
    </source>
</evidence>
<dbReference type="EMBL" id="FWEV01000337">
    <property type="protein sequence ID" value="SLM33146.1"/>
    <property type="molecule type" value="Genomic_DNA"/>
</dbReference>
<dbReference type="Gene3D" id="3.40.50.150">
    <property type="entry name" value="Vaccinia Virus protein VP39"/>
    <property type="match status" value="1"/>
</dbReference>
<dbReference type="InterPro" id="IPR029063">
    <property type="entry name" value="SAM-dependent_MTases_sf"/>
</dbReference>
<dbReference type="Proteomes" id="UP000191931">
    <property type="component" value="Unassembled WGS sequence"/>
</dbReference>
<dbReference type="PANTHER" id="PTHR43591">
    <property type="entry name" value="METHYLTRANSFERASE"/>
    <property type="match status" value="1"/>
</dbReference>
<dbReference type="InterPro" id="IPR013216">
    <property type="entry name" value="Methyltransf_11"/>
</dbReference>
<name>A0A1W1HL35_9BACT</name>
<organism evidence="2 3">
    <name type="scientific">Desulfamplus magnetovallimortis</name>
    <dbReference type="NCBI Taxonomy" id="1246637"/>
    <lineage>
        <taxon>Bacteria</taxon>
        <taxon>Pseudomonadati</taxon>
        <taxon>Thermodesulfobacteriota</taxon>
        <taxon>Desulfobacteria</taxon>
        <taxon>Desulfobacterales</taxon>
        <taxon>Desulfobacteraceae</taxon>
        <taxon>Desulfamplus</taxon>
    </lineage>
</organism>
<evidence type="ECO:0000313" key="3">
    <source>
        <dbReference type="Proteomes" id="UP000191931"/>
    </source>
</evidence>
<reference evidence="2 3" key="1">
    <citation type="submission" date="2017-03" db="EMBL/GenBank/DDBJ databases">
        <authorList>
            <person name="Afonso C.L."/>
            <person name="Miller P.J."/>
            <person name="Scott M.A."/>
            <person name="Spackman E."/>
            <person name="Goraichik I."/>
            <person name="Dimitrov K.M."/>
            <person name="Suarez D.L."/>
            <person name="Swayne D.E."/>
        </authorList>
    </citation>
    <scope>NUCLEOTIDE SEQUENCE [LARGE SCALE GENOMIC DNA]</scope>
    <source>
        <strain evidence="2">PRJEB14757</strain>
    </source>
</reference>
<dbReference type="GO" id="GO:0008757">
    <property type="term" value="F:S-adenosylmethionine-dependent methyltransferase activity"/>
    <property type="evidence" value="ECO:0007669"/>
    <property type="project" value="InterPro"/>
</dbReference>
<accession>A0A1W1HL35</accession>
<keyword evidence="3" id="KW-1185">Reference proteome</keyword>
<dbReference type="SUPFAM" id="SSF53335">
    <property type="entry name" value="S-adenosyl-L-methionine-dependent methyltransferases"/>
    <property type="match status" value="1"/>
</dbReference>